<organism evidence="3 4">
    <name type="scientific">Sphingomonas psychrolutea</name>
    <dbReference type="NCBI Taxonomy" id="1259676"/>
    <lineage>
        <taxon>Bacteria</taxon>
        <taxon>Pseudomonadati</taxon>
        <taxon>Pseudomonadota</taxon>
        <taxon>Alphaproteobacteria</taxon>
        <taxon>Sphingomonadales</taxon>
        <taxon>Sphingomonadaceae</taxon>
        <taxon>Sphingomonas</taxon>
    </lineage>
</organism>
<protein>
    <recommendedName>
        <fullName evidence="5">OmpH family outer membrane protein</fullName>
    </recommendedName>
</protein>
<dbReference type="Gene3D" id="3.30.910.20">
    <property type="entry name" value="Skp domain"/>
    <property type="match status" value="1"/>
</dbReference>
<dbReference type="InterPro" id="IPR005632">
    <property type="entry name" value="Chaperone_Skp"/>
</dbReference>
<keyword evidence="2" id="KW-0732">Signal</keyword>
<feature type="region of interest" description="Disordered" evidence="1">
    <location>
        <begin position="226"/>
        <end position="246"/>
    </location>
</feature>
<keyword evidence="4" id="KW-1185">Reference proteome</keyword>
<dbReference type="PROSITE" id="PS00018">
    <property type="entry name" value="EF_HAND_1"/>
    <property type="match status" value="1"/>
</dbReference>
<evidence type="ECO:0008006" key="5">
    <source>
        <dbReference type="Google" id="ProtNLM"/>
    </source>
</evidence>
<gene>
    <name evidence="3" type="ORF">GCM10011395_18500</name>
</gene>
<name>A0ABQ1GQL6_9SPHN</name>
<dbReference type="Pfam" id="PF03938">
    <property type="entry name" value="OmpH"/>
    <property type="match status" value="1"/>
</dbReference>
<dbReference type="InterPro" id="IPR024930">
    <property type="entry name" value="Skp_dom_sf"/>
</dbReference>
<dbReference type="EMBL" id="BMDW01000009">
    <property type="protein sequence ID" value="GGA48458.1"/>
    <property type="molecule type" value="Genomic_DNA"/>
</dbReference>
<comment type="caution">
    <text evidence="3">The sequence shown here is derived from an EMBL/GenBank/DDBJ whole genome shotgun (WGS) entry which is preliminary data.</text>
</comment>
<evidence type="ECO:0000256" key="1">
    <source>
        <dbReference type="SAM" id="MobiDB-lite"/>
    </source>
</evidence>
<dbReference type="RefSeq" id="WP_188446742.1">
    <property type="nucleotide sequence ID" value="NZ_BMDW01000009.1"/>
</dbReference>
<feature type="signal peptide" evidence="2">
    <location>
        <begin position="1"/>
        <end position="26"/>
    </location>
</feature>
<dbReference type="SMART" id="SM00935">
    <property type="entry name" value="OmpH"/>
    <property type="match status" value="1"/>
</dbReference>
<evidence type="ECO:0000256" key="2">
    <source>
        <dbReference type="SAM" id="SignalP"/>
    </source>
</evidence>
<sequence length="246" mass="25336">MKMYQTFLLGCAAIAPAFLIAGTAQAQVGGVAISDPETVILTAKALDAANQTIGTTYKAQLDQANARQTALQAELATIGAPLDLNKDKRLSEDEIAAAQRSNSPILAKLEAAQKAGQADAARLSSPATLAQAYAIEQISQRYAAAVKTVVEAKKISLLLSAGTVQYNAPAVDVTDDIKAALDAAAPTVPITPPAGYQPSQQTQQLQQQFQQLVYLAAVRRAQAQAAGGAPAAPGAKPAPAKPPVGR</sequence>
<proteinExistence type="predicted"/>
<reference evidence="4" key="1">
    <citation type="journal article" date="2019" name="Int. J. Syst. Evol. Microbiol.">
        <title>The Global Catalogue of Microorganisms (GCM) 10K type strain sequencing project: providing services to taxonomists for standard genome sequencing and annotation.</title>
        <authorList>
            <consortium name="The Broad Institute Genomics Platform"/>
            <consortium name="The Broad Institute Genome Sequencing Center for Infectious Disease"/>
            <person name="Wu L."/>
            <person name="Ma J."/>
        </authorList>
    </citation>
    <scope>NUCLEOTIDE SEQUENCE [LARGE SCALE GENOMIC DNA]</scope>
    <source>
        <strain evidence="4">CGMCC 1.10106</strain>
    </source>
</reference>
<dbReference type="InterPro" id="IPR018247">
    <property type="entry name" value="EF_Hand_1_Ca_BS"/>
</dbReference>
<feature type="compositionally biased region" description="Low complexity" evidence="1">
    <location>
        <begin position="226"/>
        <end position="238"/>
    </location>
</feature>
<evidence type="ECO:0000313" key="4">
    <source>
        <dbReference type="Proteomes" id="UP000618591"/>
    </source>
</evidence>
<dbReference type="Proteomes" id="UP000618591">
    <property type="component" value="Unassembled WGS sequence"/>
</dbReference>
<dbReference type="SUPFAM" id="SSF111384">
    <property type="entry name" value="OmpH-like"/>
    <property type="match status" value="1"/>
</dbReference>
<evidence type="ECO:0000313" key="3">
    <source>
        <dbReference type="EMBL" id="GGA48458.1"/>
    </source>
</evidence>
<feature type="chain" id="PRO_5047242463" description="OmpH family outer membrane protein" evidence="2">
    <location>
        <begin position="27"/>
        <end position="246"/>
    </location>
</feature>
<accession>A0ABQ1GQL6</accession>